<proteinExistence type="predicted"/>
<accession>A0A9W9JU30</accession>
<organism evidence="2 3">
    <name type="scientific">Penicillium alfredii</name>
    <dbReference type="NCBI Taxonomy" id="1506179"/>
    <lineage>
        <taxon>Eukaryota</taxon>
        <taxon>Fungi</taxon>
        <taxon>Dikarya</taxon>
        <taxon>Ascomycota</taxon>
        <taxon>Pezizomycotina</taxon>
        <taxon>Eurotiomycetes</taxon>
        <taxon>Eurotiomycetidae</taxon>
        <taxon>Eurotiales</taxon>
        <taxon>Aspergillaceae</taxon>
        <taxon>Penicillium</taxon>
    </lineage>
</organism>
<protein>
    <submittedName>
        <fullName evidence="2">Uncharacterized protein</fullName>
    </submittedName>
</protein>
<dbReference type="GeneID" id="81399691"/>
<evidence type="ECO:0000256" key="1">
    <source>
        <dbReference type="SAM" id="MobiDB-lite"/>
    </source>
</evidence>
<comment type="caution">
    <text evidence="2">The sequence shown here is derived from an EMBL/GenBank/DDBJ whole genome shotgun (WGS) entry which is preliminary data.</text>
</comment>
<reference evidence="2" key="1">
    <citation type="submission" date="2022-11" db="EMBL/GenBank/DDBJ databases">
        <authorList>
            <person name="Petersen C."/>
        </authorList>
    </citation>
    <scope>NUCLEOTIDE SEQUENCE</scope>
    <source>
        <strain evidence="2">IBT 34128</strain>
    </source>
</reference>
<evidence type="ECO:0000313" key="2">
    <source>
        <dbReference type="EMBL" id="KAJ5081733.1"/>
    </source>
</evidence>
<dbReference type="AlphaFoldDB" id="A0A9W9JU30"/>
<dbReference type="RefSeq" id="XP_056507020.1">
    <property type="nucleotide sequence ID" value="XM_056660522.1"/>
</dbReference>
<reference evidence="2" key="2">
    <citation type="journal article" date="2023" name="IMA Fungus">
        <title>Comparative genomic study of the Penicillium genus elucidates a diverse pangenome and 15 lateral gene transfer events.</title>
        <authorList>
            <person name="Petersen C."/>
            <person name="Sorensen T."/>
            <person name="Nielsen M.R."/>
            <person name="Sondergaard T.E."/>
            <person name="Sorensen J.L."/>
            <person name="Fitzpatrick D.A."/>
            <person name="Frisvad J.C."/>
            <person name="Nielsen K.L."/>
        </authorList>
    </citation>
    <scope>NUCLEOTIDE SEQUENCE</scope>
    <source>
        <strain evidence="2">IBT 34128</strain>
    </source>
</reference>
<gene>
    <name evidence="2" type="ORF">NUU61_009997</name>
</gene>
<evidence type="ECO:0000313" key="3">
    <source>
        <dbReference type="Proteomes" id="UP001141434"/>
    </source>
</evidence>
<dbReference type="Proteomes" id="UP001141434">
    <property type="component" value="Unassembled WGS sequence"/>
</dbReference>
<keyword evidence="3" id="KW-1185">Reference proteome</keyword>
<feature type="compositionally biased region" description="Polar residues" evidence="1">
    <location>
        <begin position="84"/>
        <end position="98"/>
    </location>
</feature>
<feature type="region of interest" description="Disordered" evidence="1">
    <location>
        <begin position="78"/>
        <end position="98"/>
    </location>
</feature>
<name>A0A9W9JU30_9EURO</name>
<sequence>MMHSCGNLDGALLEKKWSHENGVEGNRRRVGLTGKVCWKPNEGHSNKVSTMSCIVTPVGQVECGKSVKTIFKLGCSSKKGDVASSWTGGPSRTVPNED</sequence>
<dbReference type="EMBL" id="JAPMSZ010000012">
    <property type="protein sequence ID" value="KAJ5081733.1"/>
    <property type="molecule type" value="Genomic_DNA"/>
</dbReference>